<name>A0A171DH73_9SYNE</name>
<proteinExistence type="predicted"/>
<dbReference type="AlphaFoldDB" id="A0A171DH73"/>
<dbReference type="InterPro" id="IPR010359">
    <property type="entry name" value="IrrE_HExxH"/>
</dbReference>
<reference evidence="3" key="1">
    <citation type="submission" date="2016-02" db="EMBL/GenBank/DDBJ databases">
        <authorList>
            <person name="liu f."/>
        </authorList>
    </citation>
    <scope>NUCLEOTIDE SEQUENCE [LARGE SCALE GENOMIC DNA]</scope>
</reference>
<dbReference type="Pfam" id="PF06114">
    <property type="entry name" value="Peptidase_M78"/>
    <property type="match status" value="1"/>
</dbReference>
<dbReference type="EMBL" id="FITM01000130">
    <property type="protein sequence ID" value="SAY39126.1"/>
    <property type="molecule type" value="Genomic_DNA"/>
</dbReference>
<sequence>MPLATPWQHGYALARSLRHALSYGDSRFDFTAPGQPALHYWETAMPSSRMEGLVSAGGPACAITSQRRETAKRFVLARALGDYIGRSDAGLGILTSMDTARQARSRAFAAELLAPAESLRPRLADQGVNVHDLGQEFDVSTQLINHQITNHGLPQPYSSSAHG</sequence>
<organism evidence="2 3">
    <name type="scientific">Candidatus Synechococcus spongiarum</name>
    <dbReference type="NCBI Taxonomy" id="431041"/>
    <lineage>
        <taxon>Bacteria</taxon>
        <taxon>Bacillati</taxon>
        <taxon>Cyanobacteriota</taxon>
        <taxon>Cyanophyceae</taxon>
        <taxon>Synechococcales</taxon>
        <taxon>Synechococcaceae</taxon>
        <taxon>Synechococcus</taxon>
    </lineage>
</organism>
<evidence type="ECO:0000313" key="2">
    <source>
        <dbReference type="EMBL" id="SAY39126.1"/>
    </source>
</evidence>
<evidence type="ECO:0000313" key="3">
    <source>
        <dbReference type="Proteomes" id="UP000182631"/>
    </source>
</evidence>
<accession>A0A171DH73</accession>
<evidence type="ECO:0000259" key="1">
    <source>
        <dbReference type="Pfam" id="PF06114"/>
    </source>
</evidence>
<keyword evidence="3" id="KW-1185">Reference proteome</keyword>
<feature type="domain" description="IrrE N-terminal-like" evidence="1">
    <location>
        <begin position="63"/>
        <end position="148"/>
    </location>
</feature>
<gene>
    <name evidence="2" type="ORF">FLM9_1184</name>
</gene>
<protein>
    <recommendedName>
        <fullName evidence="1">IrrE N-terminal-like domain-containing protein</fullName>
    </recommendedName>
</protein>
<dbReference type="Proteomes" id="UP000182631">
    <property type="component" value="Unassembled WGS sequence"/>
</dbReference>